<evidence type="ECO:0000256" key="1">
    <source>
        <dbReference type="ARBA" id="ARBA00005104"/>
    </source>
</evidence>
<dbReference type="PANTHER" id="PTHR38011">
    <property type="entry name" value="DIHYDROFOLATE REDUCTASE FAMILY PROTEIN (AFU_ORTHOLOGUE AFUA_8G06820)"/>
    <property type="match status" value="1"/>
</dbReference>
<evidence type="ECO:0000313" key="6">
    <source>
        <dbReference type="Proteomes" id="UP000471640"/>
    </source>
</evidence>
<organism evidence="5 6">
    <name type="scientific">Thiorhodococcus mannitoliphagus</name>
    <dbReference type="NCBI Taxonomy" id="329406"/>
    <lineage>
        <taxon>Bacteria</taxon>
        <taxon>Pseudomonadati</taxon>
        <taxon>Pseudomonadota</taxon>
        <taxon>Gammaproteobacteria</taxon>
        <taxon>Chromatiales</taxon>
        <taxon>Chromatiaceae</taxon>
        <taxon>Thiorhodococcus</taxon>
    </lineage>
</organism>
<dbReference type="GO" id="GO:0009231">
    <property type="term" value="P:riboflavin biosynthetic process"/>
    <property type="evidence" value="ECO:0007669"/>
    <property type="project" value="InterPro"/>
</dbReference>
<dbReference type="Pfam" id="PF01872">
    <property type="entry name" value="RibD_C"/>
    <property type="match status" value="1"/>
</dbReference>
<reference evidence="6" key="1">
    <citation type="journal article" date="2020" name="Microbiol. Resour. Announc.">
        <title>Draft Genome Sequences of Thiorhodococcus mannitoliphagus and Thiorhodococcus minor, Purple Sulfur Photosynthetic Bacteria in the Gammaproteobacterial Family Chromatiaceae.</title>
        <authorList>
            <person name="Aviles F.A."/>
            <person name="Meyer T.E."/>
            <person name="Kyndt J.A."/>
        </authorList>
    </citation>
    <scope>NUCLEOTIDE SEQUENCE [LARGE SCALE GENOMIC DNA]</scope>
    <source>
        <strain evidence="6">DSM 18266</strain>
    </source>
</reference>
<dbReference type="Gene3D" id="3.40.430.10">
    <property type="entry name" value="Dihydrofolate Reductase, subunit A"/>
    <property type="match status" value="1"/>
</dbReference>
<dbReference type="InterPro" id="IPR002734">
    <property type="entry name" value="RibDG_C"/>
</dbReference>
<feature type="domain" description="Bacterial bifunctional deaminase-reductase C-terminal" evidence="4">
    <location>
        <begin position="89"/>
        <end position="259"/>
    </location>
</feature>
<evidence type="ECO:0000256" key="3">
    <source>
        <dbReference type="ARBA" id="ARBA00023002"/>
    </source>
</evidence>
<evidence type="ECO:0000313" key="5">
    <source>
        <dbReference type="EMBL" id="NEX18971.1"/>
    </source>
</evidence>
<dbReference type="InterPro" id="IPR024072">
    <property type="entry name" value="DHFR-like_dom_sf"/>
</dbReference>
<sequence length="313" mass="34198">MTEPSLDRIWTLLLAARGQRDRLREHSPTFGLSFFGDTQPEITGADDANAALVWRGDKFDAGPGLPPEALDFVELYLPVLAAQSEHPVVVGHLGQSIDAQIATRSGDSCYVTGKENLTHLHRMRALCDAIVVGAGTVAADDPRLTTRLVAGPNPVRIVIDTERRLSGNQRIFSDADAETLLVCCADRISHDELGRKLIAAPRQGRGLDLRAVLEALTRRGLHSLFIEGGGVTVSRWMKAGLLDRLQIATAPVIIGAGRPGLSLPASETMRACRRPPYKLFKMGDDILWDFDLRGDTLESSEPSHHRQAPMRLH</sequence>
<evidence type="ECO:0000256" key="2">
    <source>
        <dbReference type="ARBA" id="ARBA00022857"/>
    </source>
</evidence>
<dbReference type="SUPFAM" id="SSF53597">
    <property type="entry name" value="Dihydrofolate reductase-like"/>
    <property type="match status" value="1"/>
</dbReference>
<comment type="pathway">
    <text evidence="1">Cofactor biosynthesis; riboflavin biosynthesis.</text>
</comment>
<dbReference type="GO" id="GO:0008703">
    <property type="term" value="F:5-amino-6-(5-phosphoribosylamino)uracil reductase activity"/>
    <property type="evidence" value="ECO:0007669"/>
    <property type="project" value="InterPro"/>
</dbReference>
<accession>A0A6P1DPX4</accession>
<proteinExistence type="predicted"/>
<dbReference type="AlphaFoldDB" id="A0A6P1DPX4"/>
<dbReference type="RefSeq" id="WP_164651855.1">
    <property type="nucleotide sequence ID" value="NZ_JAAIJR010000003.1"/>
</dbReference>
<evidence type="ECO:0000259" key="4">
    <source>
        <dbReference type="Pfam" id="PF01872"/>
    </source>
</evidence>
<dbReference type="PANTHER" id="PTHR38011:SF7">
    <property type="entry name" value="2,5-DIAMINO-6-RIBOSYLAMINO-4(3H)-PYRIMIDINONE 5'-PHOSPHATE REDUCTASE"/>
    <property type="match status" value="1"/>
</dbReference>
<comment type="caution">
    <text evidence="5">The sequence shown here is derived from an EMBL/GenBank/DDBJ whole genome shotgun (WGS) entry which is preliminary data.</text>
</comment>
<dbReference type="InterPro" id="IPR050765">
    <property type="entry name" value="Riboflavin_Biosynth_HTPR"/>
</dbReference>
<dbReference type="EMBL" id="JAAIJR010000003">
    <property type="protein sequence ID" value="NEX18971.1"/>
    <property type="molecule type" value="Genomic_DNA"/>
</dbReference>
<protein>
    <submittedName>
        <fullName evidence="5">Deaminase</fullName>
    </submittedName>
</protein>
<dbReference type="Proteomes" id="UP000471640">
    <property type="component" value="Unassembled WGS sequence"/>
</dbReference>
<reference evidence="5 6" key="2">
    <citation type="submission" date="2020-02" db="EMBL/GenBank/DDBJ databases">
        <title>Genome sequences of Thiorhodococcus mannitoliphagus and Thiorhodococcus minor, purple sulfur photosynthetic bacteria in the gammaproteobacterial family, Chromatiaceae.</title>
        <authorList>
            <person name="Aviles F.A."/>
            <person name="Meyer T.E."/>
            <person name="Kyndt J.A."/>
        </authorList>
    </citation>
    <scope>NUCLEOTIDE SEQUENCE [LARGE SCALE GENOMIC DNA]</scope>
    <source>
        <strain evidence="5 6">DSM 18266</strain>
    </source>
</reference>
<keyword evidence="3" id="KW-0560">Oxidoreductase</keyword>
<gene>
    <name evidence="5" type="ORF">G3480_01340</name>
</gene>
<keyword evidence="6" id="KW-1185">Reference proteome</keyword>
<name>A0A6P1DPX4_9GAMM</name>
<keyword evidence="2" id="KW-0521">NADP</keyword>